<dbReference type="PROSITE" id="PS00088">
    <property type="entry name" value="SOD_MN"/>
    <property type="match status" value="1"/>
</dbReference>
<dbReference type="Proteomes" id="UP000248198">
    <property type="component" value="Unassembled WGS sequence"/>
</dbReference>
<evidence type="ECO:0000256" key="6">
    <source>
        <dbReference type="RuleBase" id="RU000414"/>
    </source>
</evidence>
<sequence>MKTNNRRKFLEDTFKLSIGAAVLPMLKPFDVFADETPKTKTEKKNALAFAQVPLTYGYNGLEPYIDAKTMEIHYTKHHAAYVKNVNEAIVAEHLNFKNEGEFFAQASSLSAKARNNGGGAWNHNFFWESMKGGGAAAPSGLLKQAIDKSFGSFDQFKDQFSQAAMGRFGSGWAWLISDQNKNLKITSTPNQDNPLMDDVPVKGLPLLGLDVWEHAYYLKYQNKRNEYVAGWWNVVNWDAVSKRFV</sequence>
<dbReference type="InterPro" id="IPR019831">
    <property type="entry name" value="Mn/Fe_SOD_N"/>
</dbReference>
<dbReference type="InterPro" id="IPR001189">
    <property type="entry name" value="Mn/Fe_SOD"/>
</dbReference>
<evidence type="ECO:0000313" key="10">
    <source>
        <dbReference type="Proteomes" id="UP000248198"/>
    </source>
</evidence>
<comment type="similarity">
    <text evidence="1 6">Belongs to the iron/manganese superoxide dismutase family.</text>
</comment>
<evidence type="ECO:0000256" key="1">
    <source>
        <dbReference type="ARBA" id="ARBA00008714"/>
    </source>
</evidence>
<dbReference type="InterPro" id="IPR036314">
    <property type="entry name" value="SOD_C_sf"/>
</dbReference>
<dbReference type="Gene3D" id="1.10.287.990">
    <property type="entry name" value="Fe,Mn superoxide dismutase (SOD) domain"/>
    <property type="match status" value="1"/>
</dbReference>
<organism evidence="9 10">
    <name type="scientific">Pedobacter nutrimenti</name>
    <dbReference type="NCBI Taxonomy" id="1241337"/>
    <lineage>
        <taxon>Bacteria</taxon>
        <taxon>Pseudomonadati</taxon>
        <taxon>Bacteroidota</taxon>
        <taxon>Sphingobacteriia</taxon>
        <taxon>Sphingobacteriales</taxon>
        <taxon>Sphingobacteriaceae</taxon>
        <taxon>Pedobacter</taxon>
    </lineage>
</organism>
<keyword evidence="10" id="KW-1185">Reference proteome</keyword>
<dbReference type="AlphaFoldDB" id="A0A318UBI8"/>
<keyword evidence="4 6" id="KW-0560">Oxidoreductase</keyword>
<feature type="binding site" evidence="5">
    <location>
        <position position="123"/>
    </location>
    <ligand>
        <name>Mn(2+)</name>
        <dbReference type="ChEBI" id="CHEBI:29035"/>
    </ligand>
</feature>
<dbReference type="PANTHER" id="PTHR43595:SF2">
    <property type="entry name" value="SMALL RIBOSOMAL SUBUNIT PROTEIN MS42"/>
    <property type="match status" value="1"/>
</dbReference>
<dbReference type="GO" id="GO:0004784">
    <property type="term" value="F:superoxide dismutase activity"/>
    <property type="evidence" value="ECO:0007669"/>
    <property type="project" value="UniProtKB-EC"/>
</dbReference>
<dbReference type="PIRSF" id="PIRSF000349">
    <property type="entry name" value="SODismutase"/>
    <property type="match status" value="1"/>
</dbReference>
<reference evidence="9 10" key="1">
    <citation type="submission" date="2018-06" db="EMBL/GenBank/DDBJ databases">
        <title>Genomic Encyclopedia of Archaeal and Bacterial Type Strains, Phase II (KMG-II): from individual species to whole genera.</title>
        <authorList>
            <person name="Goeker M."/>
        </authorList>
    </citation>
    <scope>NUCLEOTIDE SEQUENCE [LARGE SCALE GENOMIC DNA]</scope>
    <source>
        <strain evidence="9 10">DSM 27372</strain>
    </source>
</reference>
<feature type="binding site" evidence="5">
    <location>
        <position position="73"/>
    </location>
    <ligand>
        <name>Mn(2+)</name>
        <dbReference type="ChEBI" id="CHEBI:29035"/>
    </ligand>
</feature>
<dbReference type="InterPro" id="IPR036324">
    <property type="entry name" value="Mn/Fe_SOD_N_sf"/>
</dbReference>
<feature type="domain" description="Manganese/iron superoxide dismutase C-terminal" evidence="8">
    <location>
        <begin position="138"/>
        <end position="243"/>
    </location>
</feature>
<feature type="domain" description="Manganese/iron superoxide dismutase N-terminal" evidence="7">
    <location>
        <begin position="52"/>
        <end position="131"/>
    </location>
</feature>
<evidence type="ECO:0000256" key="2">
    <source>
        <dbReference type="ARBA" id="ARBA00012682"/>
    </source>
</evidence>
<dbReference type="EC" id="1.15.1.1" evidence="2 6"/>
<dbReference type="RefSeq" id="WP_110832530.1">
    <property type="nucleotide sequence ID" value="NZ_QKLU01000005.1"/>
</dbReference>
<dbReference type="PRINTS" id="PR01703">
    <property type="entry name" value="MNSODISMTASE"/>
</dbReference>
<dbReference type="FunFam" id="3.55.40.20:FF:000001">
    <property type="entry name" value="Superoxide dismutase"/>
    <property type="match status" value="1"/>
</dbReference>
<dbReference type="InterPro" id="IPR019832">
    <property type="entry name" value="Mn/Fe_SOD_C"/>
</dbReference>
<evidence type="ECO:0000313" key="9">
    <source>
        <dbReference type="EMBL" id="PYF72780.1"/>
    </source>
</evidence>
<evidence type="ECO:0000259" key="7">
    <source>
        <dbReference type="Pfam" id="PF00081"/>
    </source>
</evidence>
<evidence type="ECO:0000256" key="3">
    <source>
        <dbReference type="ARBA" id="ARBA00022723"/>
    </source>
</evidence>
<keyword evidence="3 5" id="KW-0479">Metal-binding</keyword>
<name>A0A318UBI8_9SPHI</name>
<dbReference type="Pfam" id="PF02777">
    <property type="entry name" value="Sod_Fe_C"/>
    <property type="match status" value="1"/>
</dbReference>
<evidence type="ECO:0000259" key="8">
    <source>
        <dbReference type="Pfam" id="PF02777"/>
    </source>
</evidence>
<gene>
    <name evidence="9" type="ORF">B0O44_105150</name>
</gene>
<dbReference type="Pfam" id="PF00081">
    <property type="entry name" value="Sod_Fe_N"/>
    <property type="match status" value="1"/>
</dbReference>
<feature type="binding site" evidence="5">
    <location>
        <position position="210"/>
    </location>
    <ligand>
        <name>Mn(2+)</name>
        <dbReference type="ChEBI" id="CHEBI:29035"/>
    </ligand>
</feature>
<dbReference type="PANTHER" id="PTHR43595">
    <property type="entry name" value="37S RIBOSOMAL PROTEIN S26, MITOCHONDRIAL"/>
    <property type="match status" value="1"/>
</dbReference>
<dbReference type="Gene3D" id="3.55.40.20">
    <property type="entry name" value="Iron/manganese superoxide dismutase, C-terminal domain"/>
    <property type="match status" value="1"/>
</dbReference>
<feature type="binding site" evidence="5">
    <location>
        <position position="214"/>
    </location>
    <ligand>
        <name>Mn(2+)</name>
        <dbReference type="ChEBI" id="CHEBI:29035"/>
    </ligand>
</feature>
<comment type="catalytic activity">
    <reaction evidence="6">
        <text>2 superoxide + 2 H(+) = H2O2 + O2</text>
        <dbReference type="Rhea" id="RHEA:20696"/>
        <dbReference type="ChEBI" id="CHEBI:15378"/>
        <dbReference type="ChEBI" id="CHEBI:15379"/>
        <dbReference type="ChEBI" id="CHEBI:16240"/>
        <dbReference type="ChEBI" id="CHEBI:18421"/>
        <dbReference type="EC" id="1.15.1.1"/>
    </reaction>
</comment>
<proteinExistence type="inferred from homology"/>
<dbReference type="SUPFAM" id="SSF46609">
    <property type="entry name" value="Fe,Mn superoxide dismutase (SOD), N-terminal domain"/>
    <property type="match status" value="1"/>
</dbReference>
<dbReference type="GO" id="GO:0046872">
    <property type="term" value="F:metal ion binding"/>
    <property type="evidence" value="ECO:0007669"/>
    <property type="project" value="UniProtKB-KW"/>
</dbReference>
<dbReference type="OrthoDB" id="9803125at2"/>
<dbReference type="EMBL" id="QKLU01000005">
    <property type="protein sequence ID" value="PYF72780.1"/>
    <property type="molecule type" value="Genomic_DNA"/>
</dbReference>
<comment type="function">
    <text evidence="6">Destroys radicals which are normally produced within the cells and which are toxic to biological systems.</text>
</comment>
<comment type="caution">
    <text evidence="9">The sequence shown here is derived from an EMBL/GenBank/DDBJ whole genome shotgun (WGS) entry which is preliminary data.</text>
</comment>
<evidence type="ECO:0000256" key="5">
    <source>
        <dbReference type="PIRSR" id="PIRSR000349-1"/>
    </source>
</evidence>
<protein>
    <recommendedName>
        <fullName evidence="2 6">Superoxide dismutase</fullName>
        <ecNumber evidence="2 6">1.15.1.1</ecNumber>
    </recommendedName>
</protein>
<evidence type="ECO:0000256" key="4">
    <source>
        <dbReference type="ARBA" id="ARBA00023002"/>
    </source>
</evidence>
<accession>A0A318UBI8</accession>
<dbReference type="SUPFAM" id="SSF54719">
    <property type="entry name" value="Fe,Mn superoxide dismutase (SOD), C-terminal domain"/>
    <property type="match status" value="1"/>
</dbReference>
<dbReference type="GO" id="GO:0005737">
    <property type="term" value="C:cytoplasm"/>
    <property type="evidence" value="ECO:0007669"/>
    <property type="project" value="TreeGrafter"/>
</dbReference>
<dbReference type="InterPro" id="IPR019833">
    <property type="entry name" value="Mn/Fe_SOD_BS"/>
</dbReference>